<evidence type="ECO:0000313" key="1">
    <source>
        <dbReference type="EMBL" id="MEJ8812123.1"/>
    </source>
</evidence>
<reference evidence="1 2" key="1">
    <citation type="submission" date="2024-03" db="EMBL/GenBank/DDBJ databases">
        <title>Novel species of the genus Variovorax.</title>
        <authorList>
            <person name="Liu Q."/>
            <person name="Xin Y.-H."/>
        </authorList>
    </citation>
    <scope>NUCLEOTIDE SEQUENCE [LARGE SCALE GENOMIC DNA]</scope>
    <source>
        <strain evidence="1 2">KACC 18899</strain>
    </source>
</reference>
<dbReference type="EMBL" id="JBBKZU010000005">
    <property type="protein sequence ID" value="MEJ8812123.1"/>
    <property type="molecule type" value="Genomic_DNA"/>
</dbReference>
<protein>
    <submittedName>
        <fullName evidence="1">Polyhydroxyalkanoate granule-associated phasin</fullName>
    </submittedName>
</protein>
<dbReference type="NCBIfam" id="NF045536">
    <property type="entry name" value="phasin_PhaP6"/>
    <property type="match status" value="1"/>
</dbReference>
<accession>A0ABU8VEM8</accession>
<evidence type="ECO:0000313" key="2">
    <source>
        <dbReference type="Proteomes" id="UP001365846"/>
    </source>
</evidence>
<keyword evidence="2" id="KW-1185">Reference proteome</keyword>
<gene>
    <name evidence="1" type="ORF">WKW77_13660</name>
</gene>
<name>A0ABU8VEM8_9BURK</name>
<organism evidence="1 2">
    <name type="scientific">Variovorax ureilyticus</name>
    <dbReference type="NCBI Taxonomy" id="1836198"/>
    <lineage>
        <taxon>Bacteria</taxon>
        <taxon>Pseudomonadati</taxon>
        <taxon>Pseudomonadota</taxon>
        <taxon>Betaproteobacteria</taxon>
        <taxon>Burkholderiales</taxon>
        <taxon>Comamonadaceae</taxon>
        <taxon>Variovorax</taxon>
    </lineage>
</organism>
<dbReference type="InterPro" id="IPR053785">
    <property type="entry name" value="PhaP6-like"/>
</dbReference>
<comment type="caution">
    <text evidence="1">The sequence shown here is derived from an EMBL/GenBank/DDBJ whole genome shotgun (WGS) entry which is preliminary data.</text>
</comment>
<dbReference type="Proteomes" id="UP001365846">
    <property type="component" value="Unassembled WGS sequence"/>
</dbReference>
<proteinExistence type="predicted"/>
<sequence>MSSARYFNPLLLWADVAATVNEMLLSSGSVIRMRTERIARAGLAPSDSDVAEFQLMGHEKLVAASEAGAAMVNQLHTTQFAVFNRAVRHWLSGGVALFSLATSTSQAQAMTHAEALGDSAARTAAAVSQLSSAGARIVQRGLKPIHAKATANERRLAAPAGK</sequence>
<dbReference type="RefSeq" id="WP_340357383.1">
    <property type="nucleotide sequence ID" value="NZ_JBBKZU010000005.1"/>
</dbReference>